<proteinExistence type="predicted"/>
<feature type="region of interest" description="Disordered" evidence="1">
    <location>
        <begin position="184"/>
        <end position="203"/>
    </location>
</feature>
<feature type="domain" description="HTH-like" evidence="2">
    <location>
        <begin position="131"/>
        <end position="182"/>
    </location>
</feature>
<organism evidence="3 4">
    <name type="scientific">Luteolibacter algae</name>
    <dbReference type="NCBI Taxonomy" id="454151"/>
    <lineage>
        <taxon>Bacteria</taxon>
        <taxon>Pseudomonadati</taxon>
        <taxon>Verrucomicrobiota</taxon>
        <taxon>Verrucomicrobiia</taxon>
        <taxon>Verrucomicrobiales</taxon>
        <taxon>Verrucomicrobiaceae</taxon>
        <taxon>Luteolibacter</taxon>
    </lineage>
</organism>
<gene>
    <name evidence="3" type="ORF">ACFSSA_14505</name>
</gene>
<evidence type="ECO:0000313" key="3">
    <source>
        <dbReference type="EMBL" id="MFD2257891.1"/>
    </source>
</evidence>
<evidence type="ECO:0000259" key="2">
    <source>
        <dbReference type="Pfam" id="PF13276"/>
    </source>
</evidence>
<comment type="caution">
    <text evidence="3">The sequence shown here is derived from an EMBL/GenBank/DDBJ whole genome shotgun (WGS) entry which is preliminary data.</text>
</comment>
<name>A0ABW5DAX4_9BACT</name>
<dbReference type="InterPro" id="IPR036388">
    <property type="entry name" value="WH-like_DNA-bd_sf"/>
</dbReference>
<dbReference type="SUPFAM" id="SSF46689">
    <property type="entry name" value="Homeodomain-like"/>
    <property type="match status" value="1"/>
</dbReference>
<dbReference type="Pfam" id="PF01527">
    <property type="entry name" value="HTH_Tnp_1"/>
    <property type="match status" value="1"/>
</dbReference>
<dbReference type="Pfam" id="PF13276">
    <property type="entry name" value="HTH_21"/>
    <property type="match status" value="1"/>
</dbReference>
<protein>
    <submittedName>
        <fullName evidence="3">Transposase</fullName>
    </submittedName>
</protein>
<dbReference type="Proteomes" id="UP001597375">
    <property type="component" value="Unassembled WGS sequence"/>
</dbReference>
<accession>A0ABW5DAX4</accession>
<evidence type="ECO:0000256" key="1">
    <source>
        <dbReference type="SAM" id="MobiDB-lite"/>
    </source>
</evidence>
<dbReference type="Gene3D" id="1.10.10.10">
    <property type="entry name" value="Winged helix-like DNA-binding domain superfamily/Winged helix DNA-binding domain"/>
    <property type="match status" value="1"/>
</dbReference>
<dbReference type="PANTHER" id="PTHR33609:SF1">
    <property type="entry name" value="TRANSPOSASE"/>
    <property type="match status" value="1"/>
</dbReference>
<reference evidence="4" key="1">
    <citation type="journal article" date="2019" name="Int. J. Syst. Evol. Microbiol.">
        <title>The Global Catalogue of Microorganisms (GCM) 10K type strain sequencing project: providing services to taxonomists for standard genome sequencing and annotation.</title>
        <authorList>
            <consortium name="The Broad Institute Genomics Platform"/>
            <consortium name="The Broad Institute Genome Sequencing Center for Infectious Disease"/>
            <person name="Wu L."/>
            <person name="Ma J."/>
        </authorList>
    </citation>
    <scope>NUCLEOTIDE SEQUENCE [LARGE SCALE GENOMIC DNA]</scope>
    <source>
        <strain evidence="4">CGMCC 4.7106</strain>
    </source>
</reference>
<dbReference type="InterPro" id="IPR009057">
    <property type="entry name" value="Homeodomain-like_sf"/>
</dbReference>
<dbReference type="EMBL" id="JBHUIT010000033">
    <property type="protein sequence ID" value="MFD2257891.1"/>
    <property type="molecule type" value="Genomic_DNA"/>
</dbReference>
<sequence>MKRSQYTPEQVTYALKQNEAGETVASLCRKMGVSEATFYNWKKKYAGMGISDVRELRLLREENMKLKRLVADLSLDKHILQEVLAKKPGCKRELVDWMKAAYRISSSRACRLAGLARSGYYYEPKGNPFNELLARRIKEISSVRIRFGCQRIHTMLVREGWQVNRKRVRRLYLQEGLQLRRKEADETRLASSGDSREGSENERAVVDGLCYRPA</sequence>
<evidence type="ECO:0000313" key="4">
    <source>
        <dbReference type="Proteomes" id="UP001597375"/>
    </source>
</evidence>
<dbReference type="InterPro" id="IPR025948">
    <property type="entry name" value="HTH-like_dom"/>
</dbReference>
<dbReference type="PANTHER" id="PTHR33609">
    <property type="entry name" value="LOW CALCIUM RESPONSE LOCUS PROTEIN S"/>
    <property type="match status" value="1"/>
</dbReference>
<dbReference type="InterPro" id="IPR002514">
    <property type="entry name" value="Transposase_8"/>
</dbReference>
<dbReference type="InterPro" id="IPR052546">
    <property type="entry name" value="Transposase_8_domain"/>
</dbReference>
<dbReference type="RefSeq" id="WP_386821291.1">
    <property type="nucleotide sequence ID" value="NZ_JBHUIT010000033.1"/>
</dbReference>
<keyword evidence="4" id="KW-1185">Reference proteome</keyword>